<reference evidence="5 6" key="1">
    <citation type="submission" date="2016-10" db="EMBL/GenBank/DDBJ databases">
        <authorList>
            <person name="de Groot N.N."/>
        </authorList>
    </citation>
    <scope>NUCLEOTIDE SEQUENCE [LARGE SCALE GENOMIC DNA]</scope>
    <source>
        <strain evidence="5 6">DSM 44778</strain>
    </source>
</reference>
<dbReference type="STRING" id="46223.SAMN05421852_102299"/>
<dbReference type="EMBL" id="FORR01000002">
    <property type="protein sequence ID" value="SFI87436.1"/>
    <property type="molecule type" value="Genomic_DNA"/>
</dbReference>
<dbReference type="PANTHER" id="PTHR38600">
    <property type="entry name" value="TRANSCRIPTIONAL REGULATORY PROTEIN"/>
    <property type="match status" value="1"/>
</dbReference>
<dbReference type="GO" id="GO:0003700">
    <property type="term" value="F:DNA-binding transcription factor activity"/>
    <property type="evidence" value="ECO:0007669"/>
    <property type="project" value="InterPro"/>
</dbReference>
<dbReference type="SUPFAM" id="SSF46785">
    <property type="entry name" value="Winged helix' DNA-binding domain"/>
    <property type="match status" value="1"/>
</dbReference>
<dbReference type="PROSITE" id="PS51000">
    <property type="entry name" value="HTH_DEOR_2"/>
    <property type="match status" value="1"/>
</dbReference>
<organism evidence="5 6">
    <name type="scientific">Thermoflavimicrobium dichotomicum</name>
    <dbReference type="NCBI Taxonomy" id="46223"/>
    <lineage>
        <taxon>Bacteria</taxon>
        <taxon>Bacillati</taxon>
        <taxon>Bacillota</taxon>
        <taxon>Bacilli</taxon>
        <taxon>Bacillales</taxon>
        <taxon>Thermoactinomycetaceae</taxon>
        <taxon>Thermoflavimicrobium</taxon>
    </lineage>
</organism>
<dbReference type="AlphaFoldDB" id="A0A1I3LSK6"/>
<evidence type="ECO:0000256" key="3">
    <source>
        <dbReference type="ARBA" id="ARBA00023163"/>
    </source>
</evidence>
<dbReference type="CDD" id="cd00090">
    <property type="entry name" value="HTH_ARSR"/>
    <property type="match status" value="1"/>
</dbReference>
<dbReference type="GO" id="GO:0003677">
    <property type="term" value="F:DNA binding"/>
    <property type="evidence" value="ECO:0007669"/>
    <property type="project" value="UniProtKB-KW"/>
</dbReference>
<evidence type="ECO:0000256" key="2">
    <source>
        <dbReference type="ARBA" id="ARBA00023125"/>
    </source>
</evidence>
<keyword evidence="6" id="KW-1185">Reference proteome</keyword>
<evidence type="ECO:0000313" key="5">
    <source>
        <dbReference type="EMBL" id="SFI87436.1"/>
    </source>
</evidence>
<name>A0A1I3LSK6_9BACL</name>
<dbReference type="SMART" id="SM00420">
    <property type="entry name" value="HTH_DEOR"/>
    <property type="match status" value="1"/>
</dbReference>
<dbReference type="InterPro" id="IPR001845">
    <property type="entry name" value="HTH_ArsR_DNA-bd_dom"/>
</dbReference>
<keyword evidence="1" id="KW-0805">Transcription regulation</keyword>
<dbReference type="PANTHER" id="PTHR38600:SF2">
    <property type="entry name" value="SLL0088 PROTEIN"/>
    <property type="match status" value="1"/>
</dbReference>
<dbReference type="Proteomes" id="UP000199545">
    <property type="component" value="Unassembled WGS sequence"/>
</dbReference>
<proteinExistence type="predicted"/>
<feature type="domain" description="HTH deoR-type" evidence="4">
    <location>
        <begin position="4"/>
        <end position="64"/>
    </location>
</feature>
<accession>A0A1I3LSK6</accession>
<sequence>MKESGSTRNQILVLLKTKGPLTVSDMAEHLGVTEMAVRRHLNTLERDQLVTSQLLRQSMGRPTSQYFLTEKSEEFFPKNYHTFTLDLLEDLEERHGEEIIEELFRSREKRLTETYQDRFKGLNLRERVEELAKLQDSKGYMVKWEENDQDSFTLIEYNCPIAQVANRYNQACSCELNWFRRLLDAEVEQYTCKAKGGQNCIYYIRPKAEQEA</sequence>
<keyword evidence="2" id="KW-0238">DNA-binding</keyword>
<dbReference type="Gene3D" id="1.10.10.10">
    <property type="entry name" value="Winged helix-like DNA-binding domain superfamily/Winged helix DNA-binding domain"/>
    <property type="match status" value="1"/>
</dbReference>
<dbReference type="InterPro" id="IPR036388">
    <property type="entry name" value="WH-like_DNA-bd_sf"/>
</dbReference>
<dbReference type="InterPro" id="IPR011991">
    <property type="entry name" value="ArsR-like_HTH"/>
</dbReference>
<dbReference type="InterPro" id="IPR001034">
    <property type="entry name" value="DeoR_HTH"/>
</dbReference>
<gene>
    <name evidence="5" type="ORF">SAMN05421852_102299</name>
</gene>
<dbReference type="RefSeq" id="WP_093228130.1">
    <property type="nucleotide sequence ID" value="NZ_FORR01000002.1"/>
</dbReference>
<dbReference type="Pfam" id="PF01022">
    <property type="entry name" value="HTH_5"/>
    <property type="match status" value="1"/>
</dbReference>
<evidence type="ECO:0000259" key="4">
    <source>
        <dbReference type="PROSITE" id="PS51000"/>
    </source>
</evidence>
<keyword evidence="3" id="KW-0804">Transcription</keyword>
<protein>
    <submittedName>
        <fullName evidence="5">Predicted transcriptional regulator, ArsR family</fullName>
    </submittedName>
</protein>
<dbReference type="InterPro" id="IPR036390">
    <property type="entry name" value="WH_DNA-bd_sf"/>
</dbReference>
<evidence type="ECO:0000313" key="6">
    <source>
        <dbReference type="Proteomes" id="UP000199545"/>
    </source>
</evidence>
<evidence type="ECO:0000256" key="1">
    <source>
        <dbReference type="ARBA" id="ARBA00023015"/>
    </source>
</evidence>
<dbReference type="OrthoDB" id="155998at2"/>